<dbReference type="Pfam" id="PF07690">
    <property type="entry name" value="MFS_1"/>
    <property type="match status" value="1"/>
</dbReference>
<dbReference type="EMBL" id="VZTG01006871">
    <property type="protein sequence ID" value="NXA93730.1"/>
    <property type="molecule type" value="Genomic_DNA"/>
</dbReference>
<feature type="non-terminal residue" evidence="8">
    <location>
        <position position="440"/>
    </location>
</feature>
<feature type="non-terminal residue" evidence="8">
    <location>
        <position position="1"/>
    </location>
</feature>
<keyword evidence="4 6" id="KW-1133">Transmembrane helix</keyword>
<dbReference type="GO" id="GO:0005789">
    <property type="term" value="C:endoplasmic reticulum membrane"/>
    <property type="evidence" value="ECO:0007669"/>
    <property type="project" value="TreeGrafter"/>
</dbReference>
<feature type="transmembrane region" description="Helical" evidence="6">
    <location>
        <begin position="168"/>
        <end position="187"/>
    </location>
</feature>
<evidence type="ECO:0000256" key="2">
    <source>
        <dbReference type="ARBA" id="ARBA00009598"/>
    </source>
</evidence>
<dbReference type="PROSITE" id="PS50850">
    <property type="entry name" value="MFS"/>
    <property type="match status" value="1"/>
</dbReference>
<dbReference type="InterPro" id="IPR011701">
    <property type="entry name" value="MFS"/>
</dbReference>
<dbReference type="GO" id="GO:0061513">
    <property type="term" value="F:glucose 6-phosphate:phosphate antiporter activity"/>
    <property type="evidence" value="ECO:0007669"/>
    <property type="project" value="TreeGrafter"/>
</dbReference>
<evidence type="ECO:0000259" key="7">
    <source>
        <dbReference type="PROSITE" id="PS50850"/>
    </source>
</evidence>
<gene>
    <name evidence="8" type="primary">Slc37a4</name>
    <name evidence="8" type="ORF">MELVER_R10786</name>
</gene>
<evidence type="ECO:0000256" key="4">
    <source>
        <dbReference type="ARBA" id="ARBA00022989"/>
    </source>
</evidence>
<proteinExistence type="inferred from homology"/>
<dbReference type="InterPro" id="IPR036259">
    <property type="entry name" value="MFS_trans_sf"/>
</dbReference>
<sequence length="440" mass="48242">MAAGGYGRYRAVIFAAMFVGYTLYYFNRKTFSFVMPAVMAEVPLGKDDLGLITSSQSAAYAISKFISGVLSDQMSARWLFSSGLLMVGLVNVVFSWSSTVMAFAGLWFLNGLAQGLGWPPCGKILRKWFEPSQFGTWWAILSTSMNLAGGLGPIVAALVSMNYDWRKTLSFSGFTCMVVSFVCLVLIKNEPSDVGLPNIEQGAKKGKKGSSNDNSTLTELLLSPYLWVLSTGYLVVFGVKTCCTDWGQLFLIQERGQSMLVGSSYMSALEIGGLVGSIAAGYLSDRAVAKVGLSSYGNPRHALLLSMMAGMCMSMFLFRVTVTGDSPKNMRFLLAFFLPLPVSSFPEHREEITVSLVKETFSCNNLSTLIDFKKSNHVTFKFYTEVGGFLAGLPFSTIAKHYSWATAFWVAEVTCIASTVVFFFLRNIRTKMGRISKKAD</sequence>
<feature type="transmembrane region" description="Helical" evidence="6">
    <location>
        <begin position="408"/>
        <end position="428"/>
    </location>
</feature>
<keyword evidence="9" id="KW-1185">Reference proteome</keyword>
<keyword evidence="5 6" id="KW-0472">Membrane</keyword>
<keyword evidence="3 6" id="KW-0812">Transmembrane</keyword>
<comment type="subcellular location">
    <subcellularLocation>
        <location evidence="1">Endomembrane system</location>
        <topology evidence="1">Multi-pass membrane protein</topology>
    </subcellularLocation>
</comment>
<evidence type="ECO:0000313" key="9">
    <source>
        <dbReference type="Proteomes" id="UP000538725"/>
    </source>
</evidence>
<dbReference type="SUPFAM" id="SSF103473">
    <property type="entry name" value="MFS general substrate transporter"/>
    <property type="match status" value="1"/>
</dbReference>
<feature type="transmembrane region" description="Helical" evidence="6">
    <location>
        <begin position="382"/>
        <end position="402"/>
    </location>
</feature>
<dbReference type="PIRSF" id="PIRSF002808">
    <property type="entry name" value="Hexose_phosphate_transp"/>
    <property type="match status" value="1"/>
</dbReference>
<evidence type="ECO:0000256" key="1">
    <source>
        <dbReference type="ARBA" id="ARBA00004127"/>
    </source>
</evidence>
<feature type="domain" description="Major facilitator superfamily (MFS) profile" evidence="7">
    <location>
        <begin position="13"/>
        <end position="430"/>
    </location>
</feature>
<name>A0A7K7ZTI3_9PASE</name>
<evidence type="ECO:0000256" key="5">
    <source>
        <dbReference type="ARBA" id="ARBA00023136"/>
    </source>
</evidence>
<comment type="similarity">
    <text evidence="2">Belongs to the major facilitator superfamily. Organophosphate:Pi antiporter (OPA) (TC 2.A.1.4) family.</text>
</comment>
<dbReference type="Proteomes" id="UP000538725">
    <property type="component" value="Unassembled WGS sequence"/>
</dbReference>
<feature type="transmembrane region" description="Helical" evidence="6">
    <location>
        <begin position="6"/>
        <end position="26"/>
    </location>
</feature>
<dbReference type="InterPro" id="IPR051337">
    <property type="entry name" value="OPA_Antiporter"/>
</dbReference>
<dbReference type="Gene3D" id="1.20.1250.20">
    <property type="entry name" value="MFS general substrate transporter like domains"/>
    <property type="match status" value="2"/>
</dbReference>
<dbReference type="FunFam" id="1.20.1250.20:FF:000111">
    <property type="entry name" value="Solute carrier family 37 member 4"/>
    <property type="match status" value="1"/>
</dbReference>
<feature type="transmembrane region" description="Helical" evidence="6">
    <location>
        <begin position="137"/>
        <end position="161"/>
    </location>
</feature>
<comment type="caution">
    <text evidence="8">The sequence shown here is derived from an EMBL/GenBank/DDBJ whole genome shotgun (WGS) entry which is preliminary data.</text>
</comment>
<dbReference type="AlphaFoldDB" id="A0A7K7ZTI3"/>
<dbReference type="InterPro" id="IPR020846">
    <property type="entry name" value="MFS_dom"/>
</dbReference>
<accession>A0A7K7ZTI3</accession>
<dbReference type="PROSITE" id="PS00942">
    <property type="entry name" value="GLPT"/>
    <property type="match status" value="1"/>
</dbReference>
<evidence type="ECO:0000256" key="6">
    <source>
        <dbReference type="SAM" id="Phobius"/>
    </source>
</evidence>
<reference evidence="8 9" key="1">
    <citation type="submission" date="2019-09" db="EMBL/GenBank/DDBJ databases">
        <title>Bird 10,000 Genomes (B10K) Project - Family phase.</title>
        <authorList>
            <person name="Zhang G."/>
        </authorList>
    </citation>
    <scope>NUCLEOTIDE SEQUENCE [LARGE SCALE GENOMIC DNA]</scope>
    <source>
        <strain evidence="8">B10K-DU-029-37</strain>
        <tissue evidence="8">Liver</tissue>
    </source>
</reference>
<dbReference type="GO" id="GO:0035435">
    <property type="term" value="P:phosphate ion transmembrane transport"/>
    <property type="evidence" value="ECO:0007669"/>
    <property type="project" value="TreeGrafter"/>
</dbReference>
<dbReference type="InterPro" id="IPR000849">
    <property type="entry name" value="Sugar_P_transporter"/>
</dbReference>
<feature type="transmembrane region" description="Helical" evidence="6">
    <location>
        <begin position="303"/>
        <end position="322"/>
    </location>
</feature>
<feature type="transmembrane region" description="Helical" evidence="6">
    <location>
        <begin position="84"/>
        <end position="109"/>
    </location>
</feature>
<organism evidence="8 9">
    <name type="scientific">Melanocharis versteri</name>
    <name type="common">Fan-tailed berrypecker</name>
    <dbReference type="NCBI Taxonomy" id="254552"/>
    <lineage>
        <taxon>Eukaryota</taxon>
        <taxon>Metazoa</taxon>
        <taxon>Chordata</taxon>
        <taxon>Craniata</taxon>
        <taxon>Vertebrata</taxon>
        <taxon>Euteleostomi</taxon>
        <taxon>Archelosauria</taxon>
        <taxon>Archosauria</taxon>
        <taxon>Dinosauria</taxon>
        <taxon>Saurischia</taxon>
        <taxon>Theropoda</taxon>
        <taxon>Coelurosauria</taxon>
        <taxon>Aves</taxon>
        <taxon>Neognathae</taxon>
        <taxon>Neoaves</taxon>
        <taxon>Telluraves</taxon>
        <taxon>Australaves</taxon>
        <taxon>Passeriformes</taxon>
        <taxon>Passeroidea</taxon>
        <taxon>Melanocharitidae</taxon>
        <taxon>Melanocharis</taxon>
    </lineage>
</organism>
<evidence type="ECO:0000256" key="3">
    <source>
        <dbReference type="ARBA" id="ARBA00022692"/>
    </source>
</evidence>
<dbReference type="PANTHER" id="PTHR43826:SF3">
    <property type="entry name" value="GLUCOSE-6-PHOSPHATE EXCHANGER SLC37A4"/>
    <property type="match status" value="1"/>
</dbReference>
<dbReference type="InterPro" id="IPR021159">
    <property type="entry name" value="Sugar-P_transporter_CS"/>
</dbReference>
<evidence type="ECO:0000313" key="8">
    <source>
        <dbReference type="EMBL" id="NXA93730.1"/>
    </source>
</evidence>
<feature type="transmembrane region" description="Helical" evidence="6">
    <location>
        <begin position="264"/>
        <end position="283"/>
    </location>
</feature>
<dbReference type="CDD" id="cd17343">
    <property type="entry name" value="MFS_SLC37A4"/>
    <property type="match status" value="1"/>
</dbReference>
<feature type="transmembrane region" description="Helical" evidence="6">
    <location>
        <begin position="225"/>
        <end position="243"/>
    </location>
</feature>
<dbReference type="PANTHER" id="PTHR43826">
    <property type="entry name" value="GLUCOSE-6-PHOSPHATE EXCHANGER SLC37A4"/>
    <property type="match status" value="1"/>
</dbReference>
<protein>
    <submittedName>
        <fullName evidence="8">G6PT1 protein</fullName>
    </submittedName>
</protein>